<dbReference type="Proteomes" id="UP001139485">
    <property type="component" value="Unassembled WGS sequence"/>
</dbReference>
<comment type="caution">
    <text evidence="1">The sequence shown here is derived from an EMBL/GenBank/DDBJ whole genome shotgun (WGS) entry which is preliminary data.</text>
</comment>
<evidence type="ECO:0000313" key="2">
    <source>
        <dbReference type="Proteomes" id="UP001139485"/>
    </source>
</evidence>
<dbReference type="RefSeq" id="WP_250828971.1">
    <property type="nucleotide sequence ID" value="NZ_JAMOIL010000051.1"/>
</dbReference>
<reference evidence="1" key="1">
    <citation type="submission" date="2022-05" db="EMBL/GenBank/DDBJ databases">
        <authorList>
            <person name="Tuo L."/>
        </authorList>
    </citation>
    <scope>NUCLEOTIDE SEQUENCE</scope>
    <source>
        <strain evidence="1">BSK12Z-4</strain>
    </source>
</reference>
<dbReference type="AlphaFoldDB" id="A0A9X2DBD6"/>
<name>A0A9X2DBD6_9ACTN</name>
<proteinExistence type="predicted"/>
<keyword evidence="2" id="KW-1185">Reference proteome</keyword>
<evidence type="ECO:0000313" key="1">
    <source>
        <dbReference type="EMBL" id="MCM0622812.1"/>
    </source>
</evidence>
<sequence length="111" mass="12163">MNDLAAVRAEILSAATEDLTGVYEAWWTANTMRPDLALSARLALAEESLWSLLSDGLVALSRGSWESQIPVPEHEVEQVLREYKTWDVDDAADRIFFEATAAGHAAYGLPG</sequence>
<accession>A0A9X2DBD6</accession>
<protein>
    <submittedName>
        <fullName evidence="1">Uncharacterized protein</fullName>
    </submittedName>
</protein>
<gene>
    <name evidence="1" type="ORF">M8330_21210</name>
</gene>
<organism evidence="1 2">
    <name type="scientific">Nocardioides bruguierae</name>
    <dbReference type="NCBI Taxonomy" id="2945102"/>
    <lineage>
        <taxon>Bacteria</taxon>
        <taxon>Bacillati</taxon>
        <taxon>Actinomycetota</taxon>
        <taxon>Actinomycetes</taxon>
        <taxon>Propionibacteriales</taxon>
        <taxon>Nocardioidaceae</taxon>
        <taxon>Nocardioides</taxon>
    </lineage>
</organism>
<dbReference type="EMBL" id="JAMOIL010000051">
    <property type="protein sequence ID" value="MCM0622812.1"/>
    <property type="molecule type" value="Genomic_DNA"/>
</dbReference>